<feature type="domain" description="Phage tail collar" evidence="2">
    <location>
        <begin position="50"/>
        <end position="83"/>
    </location>
</feature>
<evidence type="ECO:0000259" key="2">
    <source>
        <dbReference type="Pfam" id="PF07484"/>
    </source>
</evidence>
<name>A0A6C0HJH4_9ZZZZ</name>
<dbReference type="SUPFAM" id="SSF88874">
    <property type="entry name" value="Receptor-binding domain of short tail fibre protein gp12"/>
    <property type="match status" value="1"/>
</dbReference>
<evidence type="ECO:0000256" key="1">
    <source>
        <dbReference type="SAM" id="MobiDB-lite"/>
    </source>
</evidence>
<organism evidence="3">
    <name type="scientific">viral metagenome</name>
    <dbReference type="NCBI Taxonomy" id="1070528"/>
    <lineage>
        <taxon>unclassified sequences</taxon>
        <taxon>metagenomes</taxon>
        <taxon>organismal metagenomes</taxon>
    </lineage>
</organism>
<dbReference type="Pfam" id="PF07484">
    <property type="entry name" value="Collar"/>
    <property type="match status" value="1"/>
</dbReference>
<sequence>MTSTMRVNAANTARTKPTTGDTKMSFVNTDHLGWLICKNDDPAHPELPRALDTTMYNLLFQVIGHTFGGSGNTFHLPHTSGRVMGSTGLVTDSENRTRTYTAGNKVGELDHKLTVPEMPAHNHNKAAASPGINTVADGTTSVQANHTHGITDPGHTHSYVNQPNNVDAAVSLTTTAVADNANVDQTTGSSTTGISVNPAGSHSHTISSNGGDQYHNNIQPTLFYGNTFIYSGIPMLGNFPFKTGLAPVLI</sequence>
<proteinExistence type="predicted"/>
<dbReference type="AlphaFoldDB" id="A0A6C0HJH4"/>
<reference evidence="3" key="1">
    <citation type="journal article" date="2020" name="Nature">
        <title>Giant virus diversity and host interactions through global metagenomics.</title>
        <authorList>
            <person name="Schulz F."/>
            <person name="Roux S."/>
            <person name="Paez-Espino D."/>
            <person name="Jungbluth S."/>
            <person name="Walsh D.A."/>
            <person name="Denef V.J."/>
            <person name="McMahon K.D."/>
            <person name="Konstantinidis K.T."/>
            <person name="Eloe-Fadrosh E.A."/>
            <person name="Kyrpides N.C."/>
            <person name="Woyke T."/>
        </authorList>
    </citation>
    <scope>NUCLEOTIDE SEQUENCE</scope>
    <source>
        <strain evidence="3">GVMAG-M-3300023184-121</strain>
    </source>
</reference>
<dbReference type="InterPro" id="IPR011083">
    <property type="entry name" value="Phage_tail_collar_dom"/>
</dbReference>
<feature type="region of interest" description="Disordered" evidence="1">
    <location>
        <begin position="1"/>
        <end position="24"/>
    </location>
</feature>
<dbReference type="EMBL" id="MN739974">
    <property type="protein sequence ID" value="QHT80811.1"/>
    <property type="molecule type" value="Genomic_DNA"/>
</dbReference>
<accession>A0A6C0HJH4</accession>
<feature type="region of interest" description="Disordered" evidence="1">
    <location>
        <begin position="183"/>
        <end position="212"/>
    </location>
</feature>
<protein>
    <recommendedName>
        <fullName evidence="2">Phage tail collar domain-containing protein</fullName>
    </recommendedName>
</protein>
<dbReference type="Gene3D" id="3.90.1340.10">
    <property type="entry name" value="Phage tail collar domain"/>
    <property type="match status" value="1"/>
</dbReference>
<dbReference type="InterPro" id="IPR037053">
    <property type="entry name" value="Phage_tail_collar_dom_sf"/>
</dbReference>
<evidence type="ECO:0000313" key="3">
    <source>
        <dbReference type="EMBL" id="QHT80811.1"/>
    </source>
</evidence>